<comment type="caution">
    <text evidence="1">The sequence shown here is derived from an EMBL/GenBank/DDBJ whole genome shotgun (WGS) entry which is preliminary data.</text>
</comment>
<organism evidence="1 2">
    <name type="scientific">Massilia rubra</name>
    <dbReference type="NCBI Taxonomy" id="2607910"/>
    <lineage>
        <taxon>Bacteria</taxon>
        <taxon>Pseudomonadati</taxon>
        <taxon>Pseudomonadota</taxon>
        <taxon>Betaproteobacteria</taxon>
        <taxon>Burkholderiales</taxon>
        <taxon>Oxalobacteraceae</taxon>
        <taxon>Telluria group</taxon>
        <taxon>Massilia</taxon>
    </lineage>
</organism>
<name>A0ABX0M152_9BURK</name>
<sequence>MYLATTAVEFERYAREDKCVALLDHGVMMLGMPEGWRDPYLVVPPQAYSQKQLYLLRRVLPFYASVEEAREMFYMKEVKLEDISMQDAVALQAALMELGIDSRVVKD</sequence>
<dbReference type="Proteomes" id="UP000785613">
    <property type="component" value="Unassembled WGS sequence"/>
</dbReference>
<dbReference type="RefSeq" id="WP_167230379.1">
    <property type="nucleotide sequence ID" value="NZ_VUYU01000027.1"/>
</dbReference>
<proteinExistence type="predicted"/>
<gene>
    <name evidence="1" type="ORF">F0185_27700</name>
</gene>
<dbReference type="EMBL" id="VUYU01000027">
    <property type="protein sequence ID" value="NHZ37354.1"/>
    <property type="molecule type" value="Genomic_DNA"/>
</dbReference>
<keyword evidence="2" id="KW-1185">Reference proteome</keyword>
<evidence type="ECO:0008006" key="3">
    <source>
        <dbReference type="Google" id="ProtNLM"/>
    </source>
</evidence>
<protein>
    <recommendedName>
        <fullName evidence="3">YcgL domain-containing protein</fullName>
    </recommendedName>
</protein>
<reference evidence="1 2" key="1">
    <citation type="submission" date="2019-09" db="EMBL/GenBank/DDBJ databases">
        <title>Taxonomy of Antarctic Massilia spp.: description of Massilia rubra sp. nov., Massilia aquatica sp. nov., Massilia mucilaginosa sp. nov., Massilia frigida sp. nov. isolated from streams, lakes and regoliths.</title>
        <authorList>
            <person name="Holochova P."/>
            <person name="Sedlacek I."/>
            <person name="Kralova S."/>
            <person name="Maslanova I."/>
            <person name="Busse H.-J."/>
            <person name="Stankova E."/>
            <person name="Vrbovska V."/>
            <person name="Kovarovic V."/>
            <person name="Bartak M."/>
            <person name="Svec P."/>
            <person name="Pantucek R."/>
        </authorList>
    </citation>
    <scope>NUCLEOTIDE SEQUENCE [LARGE SCALE GENOMIC DNA]</scope>
    <source>
        <strain evidence="1 2">CCM 8692</strain>
    </source>
</reference>
<evidence type="ECO:0000313" key="2">
    <source>
        <dbReference type="Proteomes" id="UP000785613"/>
    </source>
</evidence>
<evidence type="ECO:0000313" key="1">
    <source>
        <dbReference type="EMBL" id="NHZ37354.1"/>
    </source>
</evidence>
<accession>A0ABX0M152</accession>